<evidence type="ECO:0000256" key="3">
    <source>
        <dbReference type="ARBA" id="ARBA00022833"/>
    </source>
</evidence>
<protein>
    <recommendedName>
        <fullName evidence="6">RING-type domain-containing protein</fullName>
    </recommendedName>
</protein>
<evidence type="ECO:0000313" key="8">
    <source>
        <dbReference type="Proteomes" id="UP000521872"/>
    </source>
</evidence>
<evidence type="ECO:0000313" key="7">
    <source>
        <dbReference type="EMBL" id="KAF4620082.1"/>
    </source>
</evidence>
<evidence type="ECO:0000256" key="4">
    <source>
        <dbReference type="PROSITE-ProRule" id="PRU00175"/>
    </source>
</evidence>
<evidence type="ECO:0000256" key="1">
    <source>
        <dbReference type="ARBA" id="ARBA00022723"/>
    </source>
</evidence>
<sequence length="244" mass="27807">MTTTGLVFPRLLSERAASASRLLRPYHHYTMDPSVETNTSSPYNGALEDIQELINSLREQVPAGRLSSSQIQKLISDLPRLEEKKVIELGERDNFCPICFTPYLTILTEEEMALALDSPAHPPEELGVTKLSQPWQCGHMFCRRDISKWIYGGHDSCPMCRRLLIEGQAGEEPTEEDRQEEAEYARTYSTFARQMLEMQRRLVEENISFPQGMFAEFAARAGDGSVDTNTYSRDDRSEYSSMYS</sequence>
<gene>
    <name evidence="7" type="ORF">D9613_005224</name>
</gene>
<keyword evidence="1" id="KW-0479">Metal-binding</keyword>
<dbReference type="GO" id="GO:0008270">
    <property type="term" value="F:zinc ion binding"/>
    <property type="evidence" value="ECO:0007669"/>
    <property type="project" value="UniProtKB-KW"/>
</dbReference>
<evidence type="ECO:0000259" key="6">
    <source>
        <dbReference type="PROSITE" id="PS50089"/>
    </source>
</evidence>
<proteinExistence type="predicted"/>
<dbReference type="InterPro" id="IPR001841">
    <property type="entry name" value="Znf_RING"/>
</dbReference>
<organism evidence="7 8">
    <name type="scientific">Agrocybe pediades</name>
    <dbReference type="NCBI Taxonomy" id="84607"/>
    <lineage>
        <taxon>Eukaryota</taxon>
        <taxon>Fungi</taxon>
        <taxon>Dikarya</taxon>
        <taxon>Basidiomycota</taxon>
        <taxon>Agaricomycotina</taxon>
        <taxon>Agaricomycetes</taxon>
        <taxon>Agaricomycetidae</taxon>
        <taxon>Agaricales</taxon>
        <taxon>Agaricineae</taxon>
        <taxon>Strophariaceae</taxon>
        <taxon>Agrocybe</taxon>
    </lineage>
</organism>
<accession>A0A8H4VS50</accession>
<evidence type="ECO:0000256" key="5">
    <source>
        <dbReference type="SAM" id="MobiDB-lite"/>
    </source>
</evidence>
<evidence type="ECO:0000256" key="2">
    <source>
        <dbReference type="ARBA" id="ARBA00022771"/>
    </source>
</evidence>
<dbReference type="PROSITE" id="PS50089">
    <property type="entry name" value="ZF_RING_2"/>
    <property type="match status" value="1"/>
</dbReference>
<keyword evidence="8" id="KW-1185">Reference proteome</keyword>
<feature type="region of interest" description="Disordered" evidence="5">
    <location>
        <begin position="224"/>
        <end position="244"/>
    </location>
</feature>
<dbReference type="InterPro" id="IPR018957">
    <property type="entry name" value="Znf_C3HC4_RING-type"/>
</dbReference>
<keyword evidence="2 4" id="KW-0863">Zinc-finger</keyword>
<feature type="domain" description="RING-type" evidence="6">
    <location>
        <begin position="96"/>
        <end position="161"/>
    </location>
</feature>
<dbReference type="Gene3D" id="3.30.40.10">
    <property type="entry name" value="Zinc/RING finger domain, C3HC4 (zinc finger)"/>
    <property type="match status" value="1"/>
</dbReference>
<dbReference type="SUPFAM" id="SSF57850">
    <property type="entry name" value="RING/U-box"/>
    <property type="match status" value="1"/>
</dbReference>
<reference evidence="7 8" key="1">
    <citation type="submission" date="2019-12" db="EMBL/GenBank/DDBJ databases">
        <authorList>
            <person name="Floudas D."/>
            <person name="Bentzer J."/>
            <person name="Ahren D."/>
            <person name="Johansson T."/>
            <person name="Persson P."/>
            <person name="Tunlid A."/>
        </authorList>
    </citation>
    <scope>NUCLEOTIDE SEQUENCE [LARGE SCALE GENOMIC DNA]</scope>
    <source>
        <strain evidence="7 8">CBS 102.39</strain>
    </source>
</reference>
<dbReference type="AlphaFoldDB" id="A0A8H4VS50"/>
<dbReference type="InterPro" id="IPR013083">
    <property type="entry name" value="Znf_RING/FYVE/PHD"/>
</dbReference>
<comment type="caution">
    <text evidence="7">The sequence shown here is derived from an EMBL/GenBank/DDBJ whole genome shotgun (WGS) entry which is preliminary data.</text>
</comment>
<name>A0A8H4VS50_9AGAR</name>
<dbReference type="Proteomes" id="UP000521872">
    <property type="component" value="Unassembled WGS sequence"/>
</dbReference>
<dbReference type="Pfam" id="PF00097">
    <property type="entry name" value="zf-C3HC4"/>
    <property type="match status" value="1"/>
</dbReference>
<dbReference type="EMBL" id="JAACJL010000016">
    <property type="protein sequence ID" value="KAF4620082.1"/>
    <property type="molecule type" value="Genomic_DNA"/>
</dbReference>
<keyword evidence="3" id="KW-0862">Zinc</keyword>